<dbReference type="EMBL" id="APND01000003">
    <property type="protein sequence ID" value="MES1929712.1"/>
    <property type="molecule type" value="Genomic_DNA"/>
</dbReference>
<evidence type="ECO:0000256" key="6">
    <source>
        <dbReference type="RuleBase" id="RU363076"/>
    </source>
</evidence>
<protein>
    <recommendedName>
        <fullName evidence="6">SURF1-like protein</fullName>
    </recommendedName>
</protein>
<dbReference type="Proteomes" id="UP001460888">
    <property type="component" value="Unassembled WGS sequence"/>
</dbReference>
<dbReference type="InterPro" id="IPR002994">
    <property type="entry name" value="Surf1/Shy1"/>
</dbReference>
<dbReference type="PANTHER" id="PTHR23427">
    <property type="entry name" value="SURFEIT LOCUS PROTEIN"/>
    <property type="match status" value="1"/>
</dbReference>
<sequence length="246" mass="27403">MRIGRYRFAPPLWGVLVLLVSLGLLATLGVWQVERGESKQEMLAQRQAASKSDPVDFSAALANRDGAAPAYGHRYTVSGRMDAAQQILFDNQVHDERIGYRVWTPVVLSDGRRVLVDRGWVPLGPKGRAEPPNPAAPDTQVTMTGLWRDLPEPGMRLGDSAACQVSGWPRVLNYPAVEQLDCQYTGAVVDGLLLLDPSDTRGFVRDWNRQLVRMPPVRHYGYALQWFAMAAAVAVIFIVINIRRIR</sequence>
<name>A0ABV2B2F5_9GAMM</name>
<evidence type="ECO:0000256" key="2">
    <source>
        <dbReference type="ARBA" id="ARBA00007165"/>
    </source>
</evidence>
<gene>
    <name evidence="7" type="ORF">SADO_10659</name>
</gene>
<keyword evidence="3 6" id="KW-0812">Transmembrane</keyword>
<reference evidence="7 8" key="1">
    <citation type="submission" date="2013-03" db="EMBL/GenBank/DDBJ databases">
        <title>Salinisphaera dokdonensis CL-ES53 Genome Sequencing.</title>
        <authorList>
            <person name="Li C."/>
            <person name="Lai Q."/>
            <person name="Shao Z."/>
        </authorList>
    </citation>
    <scope>NUCLEOTIDE SEQUENCE [LARGE SCALE GENOMIC DNA]</scope>
    <source>
        <strain evidence="7 8">CL-ES53</strain>
    </source>
</reference>
<evidence type="ECO:0000256" key="1">
    <source>
        <dbReference type="ARBA" id="ARBA00004370"/>
    </source>
</evidence>
<feature type="transmembrane region" description="Helical" evidence="6">
    <location>
        <begin position="12"/>
        <end position="31"/>
    </location>
</feature>
<evidence type="ECO:0000313" key="7">
    <source>
        <dbReference type="EMBL" id="MES1929712.1"/>
    </source>
</evidence>
<comment type="caution">
    <text evidence="7">The sequence shown here is derived from an EMBL/GenBank/DDBJ whole genome shotgun (WGS) entry which is preliminary data.</text>
</comment>
<proteinExistence type="inferred from homology"/>
<evidence type="ECO:0000256" key="5">
    <source>
        <dbReference type="ARBA" id="ARBA00023136"/>
    </source>
</evidence>
<dbReference type="InterPro" id="IPR045214">
    <property type="entry name" value="Surf1/Surf4"/>
</dbReference>
<keyword evidence="8" id="KW-1185">Reference proteome</keyword>
<evidence type="ECO:0000313" key="8">
    <source>
        <dbReference type="Proteomes" id="UP001460888"/>
    </source>
</evidence>
<keyword evidence="5 6" id="KW-0472">Membrane</keyword>
<keyword evidence="6" id="KW-1003">Cell membrane</keyword>
<keyword evidence="4 6" id="KW-1133">Transmembrane helix</keyword>
<organism evidence="7 8">
    <name type="scientific">Salinisphaera dokdonensis CL-ES53</name>
    <dbReference type="NCBI Taxonomy" id="1304272"/>
    <lineage>
        <taxon>Bacteria</taxon>
        <taxon>Pseudomonadati</taxon>
        <taxon>Pseudomonadota</taxon>
        <taxon>Gammaproteobacteria</taxon>
        <taxon>Salinisphaerales</taxon>
        <taxon>Salinisphaeraceae</taxon>
        <taxon>Salinisphaera</taxon>
    </lineage>
</organism>
<comment type="similarity">
    <text evidence="2 6">Belongs to the SURF1 family.</text>
</comment>
<accession>A0ABV2B2F5</accession>
<evidence type="ECO:0000256" key="4">
    <source>
        <dbReference type="ARBA" id="ARBA00022989"/>
    </source>
</evidence>
<dbReference type="CDD" id="cd06662">
    <property type="entry name" value="SURF1"/>
    <property type="match status" value="1"/>
</dbReference>
<dbReference type="Pfam" id="PF02104">
    <property type="entry name" value="SURF1"/>
    <property type="match status" value="1"/>
</dbReference>
<evidence type="ECO:0000256" key="3">
    <source>
        <dbReference type="ARBA" id="ARBA00022692"/>
    </source>
</evidence>
<comment type="subcellular location">
    <subcellularLocation>
        <location evidence="6">Cell membrane</location>
        <topology evidence="6">Multi-pass membrane protein</topology>
    </subcellularLocation>
    <subcellularLocation>
        <location evidence="1">Membrane</location>
    </subcellularLocation>
</comment>
<feature type="transmembrane region" description="Helical" evidence="6">
    <location>
        <begin position="220"/>
        <end position="242"/>
    </location>
</feature>
<dbReference type="PANTHER" id="PTHR23427:SF2">
    <property type="entry name" value="SURFEIT LOCUS PROTEIN 1"/>
    <property type="match status" value="1"/>
</dbReference>
<dbReference type="PROSITE" id="PS50895">
    <property type="entry name" value="SURF1"/>
    <property type="match status" value="1"/>
</dbReference>